<protein>
    <submittedName>
        <fullName evidence="7">Amino acid permease</fullName>
    </submittedName>
</protein>
<evidence type="ECO:0000256" key="5">
    <source>
        <dbReference type="ARBA" id="ARBA00023136"/>
    </source>
</evidence>
<name>A0ABU6JMY0_9GAMM</name>
<reference evidence="7 8" key="1">
    <citation type="journal article" date="2017" name="Int. J. Syst. Evol. Microbiol.">
        <title>Brenneria populi subsp. brevivirga subsp. nov. isolated from symptomatic bark of Populus x euramericana canker, and description of Brenneria populi subsp. populi subsp. nov.</title>
        <authorList>
            <person name="Zheng M.H."/>
            <person name="Piao C.G."/>
            <person name="Xue H."/>
            <person name="Guo M.W."/>
            <person name="Li Y."/>
        </authorList>
    </citation>
    <scope>NUCLEOTIDE SEQUENCE [LARGE SCALE GENOMIC DNA]</scope>
    <source>
        <strain evidence="7 8">D9-5</strain>
    </source>
</reference>
<dbReference type="Pfam" id="PF13520">
    <property type="entry name" value="AA_permease_2"/>
    <property type="match status" value="1"/>
</dbReference>
<dbReference type="EMBL" id="JAYWTM010000002">
    <property type="protein sequence ID" value="MEC5341923.1"/>
    <property type="molecule type" value="Genomic_DNA"/>
</dbReference>
<dbReference type="RefSeq" id="WP_327617078.1">
    <property type="nucleotide sequence ID" value="NZ_JAYWTM010000002.1"/>
</dbReference>
<feature type="transmembrane region" description="Helical" evidence="6">
    <location>
        <begin position="110"/>
        <end position="129"/>
    </location>
</feature>
<dbReference type="Gene3D" id="1.20.1740.10">
    <property type="entry name" value="Amino acid/polyamine transporter I"/>
    <property type="match status" value="1"/>
</dbReference>
<keyword evidence="2" id="KW-1003">Cell membrane</keyword>
<evidence type="ECO:0000256" key="1">
    <source>
        <dbReference type="ARBA" id="ARBA00004651"/>
    </source>
</evidence>
<feature type="transmembrane region" description="Helical" evidence="6">
    <location>
        <begin position="12"/>
        <end position="33"/>
    </location>
</feature>
<evidence type="ECO:0000313" key="7">
    <source>
        <dbReference type="EMBL" id="MEC5341923.1"/>
    </source>
</evidence>
<keyword evidence="4 6" id="KW-1133">Transmembrane helix</keyword>
<feature type="transmembrane region" description="Helical" evidence="6">
    <location>
        <begin position="135"/>
        <end position="154"/>
    </location>
</feature>
<feature type="transmembrane region" description="Helical" evidence="6">
    <location>
        <begin position="53"/>
        <end position="72"/>
    </location>
</feature>
<dbReference type="PANTHER" id="PTHR42770:SF8">
    <property type="entry name" value="PUTRESCINE IMPORTER PUUP"/>
    <property type="match status" value="1"/>
</dbReference>
<keyword evidence="8" id="KW-1185">Reference proteome</keyword>
<gene>
    <name evidence="7" type="ORF">VSX58_04740</name>
</gene>
<keyword evidence="3 6" id="KW-0812">Transmembrane</keyword>
<dbReference type="InterPro" id="IPR050367">
    <property type="entry name" value="APC_superfamily"/>
</dbReference>
<comment type="subcellular location">
    <subcellularLocation>
        <location evidence="1">Cell membrane</location>
        <topology evidence="1">Multi-pass membrane protein</topology>
    </subcellularLocation>
</comment>
<evidence type="ECO:0000256" key="6">
    <source>
        <dbReference type="SAM" id="Phobius"/>
    </source>
</evidence>
<dbReference type="Proteomes" id="UP001309705">
    <property type="component" value="Unassembled WGS sequence"/>
</dbReference>
<organism evidence="7 8">
    <name type="scientific">Brenneria populi</name>
    <dbReference type="NCBI Taxonomy" id="1505588"/>
    <lineage>
        <taxon>Bacteria</taxon>
        <taxon>Pseudomonadati</taxon>
        <taxon>Pseudomonadota</taxon>
        <taxon>Gammaproteobacteria</taxon>
        <taxon>Enterobacterales</taxon>
        <taxon>Pectobacteriaceae</taxon>
        <taxon>Brenneria</taxon>
    </lineage>
</organism>
<dbReference type="InterPro" id="IPR002293">
    <property type="entry name" value="AA/rel_permease1"/>
</dbReference>
<evidence type="ECO:0000313" key="8">
    <source>
        <dbReference type="Proteomes" id="UP001309705"/>
    </source>
</evidence>
<evidence type="ECO:0000256" key="2">
    <source>
        <dbReference type="ARBA" id="ARBA00022475"/>
    </source>
</evidence>
<comment type="caution">
    <text evidence="7">The sequence shown here is derived from an EMBL/GenBank/DDBJ whole genome shotgun (WGS) entry which is preliminary data.</text>
</comment>
<accession>A0ABU6JMY0</accession>
<proteinExistence type="predicted"/>
<keyword evidence="5 6" id="KW-0472">Membrane</keyword>
<dbReference type="PANTHER" id="PTHR42770">
    <property type="entry name" value="AMINO ACID TRANSPORTER-RELATED"/>
    <property type="match status" value="1"/>
</dbReference>
<sequence length="166" mass="17616">MLLETRQPRRDIPRAIVITTLVAGVLFTALAAVSQLVFPGSVFKDAESAAAEVMNTAGGALLNSLFTAAYVAGSMGSARASQASVSRILFSMGRDGLLPKPLFGTLSARFNTPVGAILVVSLISLLAIVLSLTTLASMISFGALVAFSAVNLCGRKRRRRWRRLQY</sequence>
<evidence type="ECO:0000256" key="4">
    <source>
        <dbReference type="ARBA" id="ARBA00022989"/>
    </source>
</evidence>
<evidence type="ECO:0000256" key="3">
    <source>
        <dbReference type="ARBA" id="ARBA00022692"/>
    </source>
</evidence>